<organism evidence="1">
    <name type="scientific">Wolbachia endosymbiont of Aleurodicus dispersus</name>
    <dbReference type="NCBI Taxonomy" id="1288877"/>
    <lineage>
        <taxon>Bacteria</taxon>
        <taxon>Pseudomonadati</taxon>
        <taxon>Pseudomonadota</taxon>
        <taxon>Alphaproteobacteria</taxon>
        <taxon>Rickettsiales</taxon>
        <taxon>Anaplasmataceae</taxon>
        <taxon>Wolbachieae</taxon>
        <taxon>Wolbachia</taxon>
    </lineage>
</organism>
<name>A0A3B0IVB4_9RICK</name>
<evidence type="ECO:0000313" key="1">
    <source>
        <dbReference type="EMBL" id="SPP32738.1"/>
    </source>
</evidence>
<reference evidence="1" key="1">
    <citation type="submission" date="2018-04" db="EMBL/GenBank/DDBJ databases">
        <authorList>
            <person name="Go L.Y."/>
            <person name="Mitchell J.A."/>
        </authorList>
    </citation>
    <scope>NUCLEOTIDE SEQUENCE</scope>
    <source>
        <strain evidence="1">WBAD</strain>
    </source>
</reference>
<sequence>MLQNQLCKNINISDEDFSISDTTVIENVSNFSCIF</sequence>
<proteinExistence type="predicted"/>
<dbReference type="AlphaFoldDB" id="A0A3B0IVB4"/>
<dbReference type="EMBL" id="OUNE01000012">
    <property type="protein sequence ID" value="SPP32738.1"/>
    <property type="molecule type" value="Genomic_DNA"/>
</dbReference>
<protein>
    <submittedName>
        <fullName evidence="1">Uncharacterized protein</fullName>
    </submittedName>
</protein>
<gene>
    <name evidence="1" type="ORF">WBAD_0078</name>
</gene>
<accession>A0A3B0IVB4</accession>